<dbReference type="GO" id="GO:0005524">
    <property type="term" value="F:ATP binding"/>
    <property type="evidence" value="ECO:0007669"/>
    <property type="project" value="UniProtKB-KW"/>
</dbReference>
<dbReference type="PANTHER" id="PTHR45992">
    <property type="entry name" value="EUKARYOTIC ELONGATION FACTOR 2 KINASE-RELATED"/>
    <property type="match status" value="1"/>
</dbReference>
<feature type="region of interest" description="Disordered" evidence="6">
    <location>
        <begin position="64"/>
        <end position="122"/>
    </location>
</feature>
<evidence type="ECO:0000256" key="2">
    <source>
        <dbReference type="ARBA" id="ARBA00022679"/>
    </source>
</evidence>
<evidence type="ECO:0000256" key="1">
    <source>
        <dbReference type="ARBA" id="ARBA00022527"/>
    </source>
</evidence>
<dbReference type="EMBL" id="VDEP01000304">
    <property type="protein sequence ID" value="KAA1109523.1"/>
    <property type="molecule type" value="Genomic_DNA"/>
</dbReference>
<feature type="compositionally biased region" description="Low complexity" evidence="6">
    <location>
        <begin position="233"/>
        <end position="245"/>
    </location>
</feature>
<dbReference type="InterPro" id="IPR051852">
    <property type="entry name" value="Alpha-type_PK"/>
</dbReference>
<feature type="region of interest" description="Disordered" evidence="6">
    <location>
        <begin position="229"/>
        <end position="275"/>
    </location>
</feature>
<keyword evidence="3" id="KW-0547">Nucleotide-binding</keyword>
<proteinExistence type="predicted"/>
<dbReference type="GO" id="GO:0004674">
    <property type="term" value="F:protein serine/threonine kinase activity"/>
    <property type="evidence" value="ECO:0007669"/>
    <property type="project" value="UniProtKB-KW"/>
</dbReference>
<evidence type="ECO:0000256" key="6">
    <source>
        <dbReference type="SAM" id="MobiDB-lite"/>
    </source>
</evidence>
<evidence type="ECO:0000256" key="3">
    <source>
        <dbReference type="ARBA" id="ARBA00022741"/>
    </source>
</evidence>
<dbReference type="AlphaFoldDB" id="A0A5B0Q943"/>
<keyword evidence="2" id="KW-0808">Transferase</keyword>
<dbReference type="GO" id="GO:0031037">
    <property type="term" value="P:myosin II filament disassembly"/>
    <property type="evidence" value="ECO:0007669"/>
    <property type="project" value="TreeGrafter"/>
</dbReference>
<dbReference type="GO" id="GO:0003746">
    <property type="term" value="F:translation elongation factor activity"/>
    <property type="evidence" value="ECO:0007669"/>
    <property type="project" value="UniProtKB-KW"/>
</dbReference>
<evidence type="ECO:0000313" key="8">
    <source>
        <dbReference type="EMBL" id="KAA1109523.1"/>
    </source>
</evidence>
<evidence type="ECO:0000259" key="7">
    <source>
        <dbReference type="Pfam" id="PF02816"/>
    </source>
</evidence>
<accession>A0A5B0Q943</accession>
<comment type="caution">
    <text evidence="8">The sequence shown here is derived from an EMBL/GenBank/DDBJ whole genome shotgun (WGS) entry which is preliminary data.</text>
</comment>
<dbReference type="GO" id="GO:1903013">
    <property type="term" value="P:response to differentiation-inducing factor 1"/>
    <property type="evidence" value="ECO:0007669"/>
    <property type="project" value="TreeGrafter"/>
</dbReference>
<keyword evidence="4 8" id="KW-0418">Kinase</keyword>
<dbReference type="PANTHER" id="PTHR45992:SF2">
    <property type="entry name" value="EUKARYOTIC ELONGATION FACTOR 2 KINASE"/>
    <property type="match status" value="1"/>
</dbReference>
<feature type="compositionally biased region" description="Basic residues" evidence="6">
    <location>
        <begin position="87"/>
        <end position="98"/>
    </location>
</feature>
<feature type="region of interest" description="Disordered" evidence="6">
    <location>
        <begin position="1"/>
        <end position="24"/>
    </location>
</feature>
<keyword evidence="1" id="KW-0723">Serine/threonine-protein kinase</keyword>
<evidence type="ECO:0000256" key="5">
    <source>
        <dbReference type="ARBA" id="ARBA00022840"/>
    </source>
</evidence>
<dbReference type="Pfam" id="PF02816">
    <property type="entry name" value="Alpha_kinase"/>
    <property type="match status" value="1"/>
</dbReference>
<evidence type="ECO:0000313" key="9">
    <source>
        <dbReference type="Proteomes" id="UP000325313"/>
    </source>
</evidence>
<keyword evidence="8" id="KW-0251">Elongation factor</keyword>
<sequence>MAHLFSRTNPPPTPSAALNNLPPPHTLSQVSVGRMNITTALSHQHSTQPGHSRLNVLKAPSSALFSTHSQPHPTKPSTPIDSGSMAHFRRIVKEKRVKPSNYGPSSKRVKATTSTPAPSVPPSSIKHRDFGFLLYECDTLVKNTGIHQIKHPYDTENPNLYNDLCTSLWAMFSPQILTKTHITSLPVNPEDYLGLSDGESRIHDQETLLGVLNEAKGRKVAHINLTYDHPFTSDDSNSDPTSTSTKRYPTRGSKGASSSSRNHTTPNPSKPGKRKAAWALGPLAGTVISSGNKSLASKMACLSKPLPAYLNMNSDGWIVAQRLVFEGIEKPKTRTDPIIIQVNKQEVIGTGGMRITYAAQVKSIDEDEVEVISDYVAKVMKDPEHQDLTRHATDARMYEACALLLAEYRSVVHDCRILPMSTKAKAKQMQVCTY</sequence>
<reference evidence="8 9" key="1">
    <citation type="submission" date="2019-05" db="EMBL/GenBank/DDBJ databases">
        <title>Emergence of the Ug99 lineage of the wheat stem rust pathogen through somatic hybridization.</title>
        <authorList>
            <person name="Li F."/>
            <person name="Upadhyaya N.M."/>
            <person name="Sperschneider J."/>
            <person name="Matny O."/>
            <person name="Nguyen-Phuc H."/>
            <person name="Mago R."/>
            <person name="Raley C."/>
            <person name="Miller M.E."/>
            <person name="Silverstein K.A.T."/>
            <person name="Henningsen E."/>
            <person name="Hirsch C.D."/>
            <person name="Visser B."/>
            <person name="Pretorius Z.A."/>
            <person name="Steffenson B.J."/>
            <person name="Schwessinger B."/>
            <person name="Dodds P.N."/>
            <person name="Figueroa M."/>
        </authorList>
    </citation>
    <scope>NUCLEOTIDE SEQUENCE [LARGE SCALE GENOMIC DNA]</scope>
    <source>
        <strain evidence="8 9">Ug99</strain>
    </source>
</reference>
<keyword evidence="8" id="KW-0648">Protein biosynthesis</keyword>
<name>A0A5B0Q943_PUCGR</name>
<evidence type="ECO:0000256" key="4">
    <source>
        <dbReference type="ARBA" id="ARBA00022777"/>
    </source>
</evidence>
<dbReference type="InterPro" id="IPR004166">
    <property type="entry name" value="a-kinase_dom"/>
</dbReference>
<feature type="compositionally biased region" description="Polar residues" evidence="6">
    <location>
        <begin position="255"/>
        <end position="267"/>
    </location>
</feature>
<dbReference type="Proteomes" id="UP000325313">
    <property type="component" value="Unassembled WGS sequence"/>
</dbReference>
<gene>
    <name evidence="8" type="primary">EEF2K_13</name>
    <name evidence="8" type="ORF">PGTUg99_016082</name>
</gene>
<organism evidence="8 9">
    <name type="scientific">Puccinia graminis f. sp. tritici</name>
    <dbReference type="NCBI Taxonomy" id="56615"/>
    <lineage>
        <taxon>Eukaryota</taxon>
        <taxon>Fungi</taxon>
        <taxon>Dikarya</taxon>
        <taxon>Basidiomycota</taxon>
        <taxon>Pucciniomycotina</taxon>
        <taxon>Pucciniomycetes</taxon>
        <taxon>Pucciniales</taxon>
        <taxon>Pucciniaceae</taxon>
        <taxon>Puccinia</taxon>
    </lineage>
</organism>
<keyword evidence="5" id="KW-0067">ATP-binding</keyword>
<feature type="compositionally biased region" description="Polar residues" evidence="6">
    <location>
        <begin position="64"/>
        <end position="81"/>
    </location>
</feature>
<feature type="domain" description="Alpha-type protein kinase" evidence="7">
    <location>
        <begin position="350"/>
        <end position="413"/>
    </location>
</feature>
<protein>
    <submittedName>
        <fullName evidence="8">Eukaryotic elongation factor-2 kinase</fullName>
    </submittedName>
</protein>